<reference evidence="2 3" key="1">
    <citation type="journal article" date="2020" name="Microb. Genom.">
        <title>Genetic diversity of clinical and environmental Mucorales isolates obtained from an investigation of mucormycosis cases among solid organ transplant recipients.</title>
        <authorList>
            <person name="Nguyen M.H."/>
            <person name="Kaul D."/>
            <person name="Muto C."/>
            <person name="Cheng S.J."/>
            <person name="Richter R.A."/>
            <person name="Bruno V.M."/>
            <person name="Liu G."/>
            <person name="Beyhan S."/>
            <person name="Sundermann A.J."/>
            <person name="Mounaud S."/>
            <person name="Pasculle A.W."/>
            <person name="Nierman W.C."/>
            <person name="Driscoll E."/>
            <person name="Cumbie R."/>
            <person name="Clancy C.J."/>
            <person name="Dupont C.L."/>
        </authorList>
    </citation>
    <scope>NUCLEOTIDE SEQUENCE [LARGE SCALE GENOMIC DNA]</scope>
    <source>
        <strain evidence="2 3">GL24</strain>
    </source>
</reference>
<accession>A0A9P6XS09</accession>
<comment type="caution">
    <text evidence="2">The sequence shown here is derived from an EMBL/GenBank/DDBJ whole genome shotgun (WGS) entry which is preliminary data.</text>
</comment>
<organism evidence="2 3">
    <name type="scientific">Rhizopus delemar</name>
    <dbReference type="NCBI Taxonomy" id="936053"/>
    <lineage>
        <taxon>Eukaryota</taxon>
        <taxon>Fungi</taxon>
        <taxon>Fungi incertae sedis</taxon>
        <taxon>Mucoromycota</taxon>
        <taxon>Mucoromycotina</taxon>
        <taxon>Mucoromycetes</taxon>
        <taxon>Mucorales</taxon>
        <taxon>Mucorineae</taxon>
        <taxon>Rhizopodaceae</taxon>
        <taxon>Rhizopus</taxon>
    </lineage>
</organism>
<name>A0A9P6XS09_9FUNG</name>
<dbReference type="Proteomes" id="UP000740926">
    <property type="component" value="Unassembled WGS sequence"/>
</dbReference>
<gene>
    <name evidence="2" type="ORF">G6F50_016869</name>
</gene>
<proteinExistence type="predicted"/>
<evidence type="ECO:0000313" key="2">
    <source>
        <dbReference type="EMBL" id="KAG1531142.1"/>
    </source>
</evidence>
<protein>
    <submittedName>
        <fullName evidence="2">Uncharacterized protein</fullName>
    </submittedName>
</protein>
<keyword evidence="3" id="KW-1185">Reference proteome</keyword>
<evidence type="ECO:0000313" key="3">
    <source>
        <dbReference type="Proteomes" id="UP000740926"/>
    </source>
</evidence>
<evidence type="ECO:0000256" key="1">
    <source>
        <dbReference type="SAM" id="MobiDB-lite"/>
    </source>
</evidence>
<dbReference type="EMBL" id="JAANIU010011291">
    <property type="protein sequence ID" value="KAG1531142.1"/>
    <property type="molecule type" value="Genomic_DNA"/>
</dbReference>
<dbReference type="AlphaFoldDB" id="A0A9P6XS09"/>
<feature type="region of interest" description="Disordered" evidence="1">
    <location>
        <begin position="59"/>
        <end position="83"/>
    </location>
</feature>
<sequence>MAVLVWAAAWRGRSRRLSTSSQASAEGSMMSLLVPVPSYSTPSWRTLSCPASAARRWPPTAAPATATTAAADPAPVTDAAWPC</sequence>